<dbReference type="InterPro" id="IPR017452">
    <property type="entry name" value="GPCR_Rhodpsn_7TM"/>
</dbReference>
<accession>A0AAU9UDW3</accession>
<keyword evidence="9" id="KW-0807">Transducer</keyword>
<keyword evidence="5 10" id="KW-1133">Transmembrane helix</keyword>
<dbReference type="AlphaFoldDB" id="A0AAU9UDW3"/>
<dbReference type="SUPFAM" id="SSF81321">
    <property type="entry name" value="Family A G protein-coupled receptor-like"/>
    <property type="match status" value="1"/>
</dbReference>
<feature type="domain" description="G-protein coupled receptors family 1 profile" evidence="11">
    <location>
        <begin position="1"/>
        <end position="146"/>
    </location>
</feature>
<dbReference type="PANTHER" id="PTHR24248:SF134">
    <property type="entry name" value="OCTOPAMINE RECEPTOR BETA-1R"/>
    <property type="match status" value="1"/>
</dbReference>
<dbReference type="EMBL" id="CAKOGL010000017">
    <property type="protein sequence ID" value="CAH2097211.1"/>
    <property type="molecule type" value="Genomic_DNA"/>
</dbReference>
<dbReference type="GO" id="GO:0004989">
    <property type="term" value="F:octopamine receptor activity"/>
    <property type="evidence" value="ECO:0007669"/>
    <property type="project" value="TreeGrafter"/>
</dbReference>
<comment type="caution">
    <text evidence="12">The sequence shown here is derived from an EMBL/GenBank/DDBJ whole genome shotgun (WGS) entry which is preliminary data.</text>
</comment>
<evidence type="ECO:0000256" key="3">
    <source>
        <dbReference type="ARBA" id="ARBA00022475"/>
    </source>
</evidence>
<evidence type="ECO:0000256" key="5">
    <source>
        <dbReference type="ARBA" id="ARBA00022989"/>
    </source>
</evidence>
<dbReference type="Proteomes" id="UP001153954">
    <property type="component" value="Unassembled WGS sequence"/>
</dbReference>
<keyword evidence="13" id="KW-1185">Reference proteome</keyword>
<evidence type="ECO:0000256" key="6">
    <source>
        <dbReference type="ARBA" id="ARBA00023040"/>
    </source>
</evidence>
<protein>
    <recommendedName>
        <fullName evidence="11">G-protein coupled receptors family 1 profile domain-containing protein</fullName>
    </recommendedName>
</protein>
<dbReference type="GO" id="GO:0071880">
    <property type="term" value="P:adenylate cyclase-activating adrenergic receptor signaling pathway"/>
    <property type="evidence" value="ECO:0007669"/>
    <property type="project" value="TreeGrafter"/>
</dbReference>
<evidence type="ECO:0000256" key="10">
    <source>
        <dbReference type="SAM" id="Phobius"/>
    </source>
</evidence>
<dbReference type="GO" id="GO:0005886">
    <property type="term" value="C:plasma membrane"/>
    <property type="evidence" value="ECO:0007669"/>
    <property type="project" value="UniProtKB-SubCell"/>
</dbReference>
<dbReference type="GO" id="GO:0043410">
    <property type="term" value="P:positive regulation of MAPK cascade"/>
    <property type="evidence" value="ECO:0007669"/>
    <property type="project" value="TreeGrafter"/>
</dbReference>
<dbReference type="PRINTS" id="PR00237">
    <property type="entry name" value="GPCRRHODOPSN"/>
</dbReference>
<name>A0AAU9UDW3_EUPED</name>
<feature type="transmembrane region" description="Helical" evidence="10">
    <location>
        <begin position="125"/>
        <end position="149"/>
    </location>
</feature>
<evidence type="ECO:0000256" key="7">
    <source>
        <dbReference type="ARBA" id="ARBA00023136"/>
    </source>
</evidence>
<comment type="subcellular location">
    <subcellularLocation>
        <location evidence="1">Cell membrane</location>
        <topology evidence="1">Multi-pass membrane protein</topology>
    </subcellularLocation>
</comment>
<keyword evidence="3" id="KW-1003">Cell membrane</keyword>
<evidence type="ECO:0000256" key="2">
    <source>
        <dbReference type="ARBA" id="ARBA00010663"/>
    </source>
</evidence>
<evidence type="ECO:0000256" key="1">
    <source>
        <dbReference type="ARBA" id="ARBA00004651"/>
    </source>
</evidence>
<evidence type="ECO:0000313" key="13">
    <source>
        <dbReference type="Proteomes" id="UP001153954"/>
    </source>
</evidence>
<evidence type="ECO:0000256" key="4">
    <source>
        <dbReference type="ARBA" id="ARBA00022692"/>
    </source>
</evidence>
<organism evidence="12 13">
    <name type="scientific">Euphydryas editha</name>
    <name type="common">Edith's checkerspot</name>
    <dbReference type="NCBI Taxonomy" id="104508"/>
    <lineage>
        <taxon>Eukaryota</taxon>
        <taxon>Metazoa</taxon>
        <taxon>Ecdysozoa</taxon>
        <taxon>Arthropoda</taxon>
        <taxon>Hexapoda</taxon>
        <taxon>Insecta</taxon>
        <taxon>Pterygota</taxon>
        <taxon>Neoptera</taxon>
        <taxon>Endopterygota</taxon>
        <taxon>Lepidoptera</taxon>
        <taxon>Glossata</taxon>
        <taxon>Ditrysia</taxon>
        <taxon>Papilionoidea</taxon>
        <taxon>Nymphalidae</taxon>
        <taxon>Nymphalinae</taxon>
        <taxon>Euphydryas</taxon>
    </lineage>
</organism>
<dbReference type="PROSITE" id="PS50262">
    <property type="entry name" value="G_PROTEIN_RECEP_F1_2"/>
    <property type="match status" value="1"/>
</dbReference>
<keyword evidence="7 10" id="KW-0472">Membrane</keyword>
<keyword evidence="6" id="KW-0297">G-protein coupled receptor</keyword>
<dbReference type="Gene3D" id="1.20.1070.10">
    <property type="entry name" value="Rhodopsin 7-helix transmembrane proteins"/>
    <property type="match status" value="1"/>
</dbReference>
<evidence type="ECO:0000313" key="12">
    <source>
        <dbReference type="EMBL" id="CAH2097211.1"/>
    </source>
</evidence>
<sequence>MNTCSTRIVKAVQNKIITELEEREEWQRDGLLFMSSLMGREILWSKVAALLLDKHLQINGISVGDVMRERQSMQMQPMASNKMKRERKAARTLGIIMSAFLACWLPFFLWYIITALCGKSCPSPPPVVAGVFWVGYFNSALNPLIYAYFNRDFRAAFRKTLDSCCRSLCGSFGRRYCQYLHRRDHHSNVSSDIHMNNCIKSTSADVLRALPSCSKPEGINVTT</sequence>
<evidence type="ECO:0000259" key="11">
    <source>
        <dbReference type="PROSITE" id="PS50262"/>
    </source>
</evidence>
<dbReference type="PANTHER" id="PTHR24248">
    <property type="entry name" value="ADRENERGIC RECEPTOR-RELATED G-PROTEIN COUPLED RECEPTOR"/>
    <property type="match status" value="1"/>
</dbReference>
<gene>
    <name evidence="12" type="ORF">EEDITHA_LOCUS12463</name>
</gene>
<dbReference type="InterPro" id="IPR000276">
    <property type="entry name" value="GPCR_Rhodpsn"/>
</dbReference>
<dbReference type="Pfam" id="PF00001">
    <property type="entry name" value="7tm_1"/>
    <property type="match status" value="1"/>
</dbReference>
<feature type="transmembrane region" description="Helical" evidence="10">
    <location>
        <begin position="92"/>
        <end position="113"/>
    </location>
</feature>
<proteinExistence type="inferred from homology"/>
<comment type="similarity">
    <text evidence="2">Belongs to the G-protein coupled receptor 1 family.</text>
</comment>
<keyword evidence="8" id="KW-0675">Receptor</keyword>
<evidence type="ECO:0000256" key="9">
    <source>
        <dbReference type="ARBA" id="ARBA00023224"/>
    </source>
</evidence>
<reference evidence="12" key="1">
    <citation type="submission" date="2022-03" db="EMBL/GenBank/DDBJ databases">
        <authorList>
            <person name="Tunstrom K."/>
        </authorList>
    </citation>
    <scope>NUCLEOTIDE SEQUENCE</scope>
</reference>
<evidence type="ECO:0000256" key="8">
    <source>
        <dbReference type="ARBA" id="ARBA00023170"/>
    </source>
</evidence>
<keyword evidence="4 10" id="KW-0812">Transmembrane</keyword>